<organism evidence="1">
    <name type="scientific">Tanacetum cinerariifolium</name>
    <name type="common">Dalmatian daisy</name>
    <name type="synonym">Chrysanthemum cinerariifolium</name>
    <dbReference type="NCBI Taxonomy" id="118510"/>
    <lineage>
        <taxon>Eukaryota</taxon>
        <taxon>Viridiplantae</taxon>
        <taxon>Streptophyta</taxon>
        <taxon>Embryophyta</taxon>
        <taxon>Tracheophyta</taxon>
        <taxon>Spermatophyta</taxon>
        <taxon>Magnoliopsida</taxon>
        <taxon>eudicotyledons</taxon>
        <taxon>Gunneridae</taxon>
        <taxon>Pentapetalae</taxon>
        <taxon>asterids</taxon>
        <taxon>campanulids</taxon>
        <taxon>Asterales</taxon>
        <taxon>Asteraceae</taxon>
        <taxon>Asteroideae</taxon>
        <taxon>Anthemideae</taxon>
        <taxon>Anthemidinae</taxon>
        <taxon>Tanacetum</taxon>
    </lineage>
</organism>
<proteinExistence type="predicted"/>
<gene>
    <name evidence="1" type="ORF">Tci_876970</name>
</gene>
<dbReference type="EMBL" id="BKCJ011215395">
    <property type="protein sequence ID" value="GFD05001.1"/>
    <property type="molecule type" value="Genomic_DNA"/>
</dbReference>
<evidence type="ECO:0000313" key="1">
    <source>
        <dbReference type="EMBL" id="GFD05001.1"/>
    </source>
</evidence>
<protein>
    <submittedName>
        <fullName evidence="1">Uncharacterized protein</fullName>
    </submittedName>
</protein>
<reference evidence="1" key="1">
    <citation type="journal article" date="2019" name="Sci. Rep.">
        <title>Draft genome of Tanacetum cinerariifolium, the natural source of mosquito coil.</title>
        <authorList>
            <person name="Yamashiro T."/>
            <person name="Shiraishi A."/>
            <person name="Satake H."/>
            <person name="Nakayama K."/>
        </authorList>
    </citation>
    <scope>NUCLEOTIDE SEQUENCE</scope>
</reference>
<dbReference type="AlphaFoldDB" id="A0A699T754"/>
<name>A0A699T754_TANCI</name>
<accession>A0A699T754</accession>
<sequence>MVCRPCKLPCGELHHKGYDITAEEKFSRTLDTSFGTILTYLEPVLIRLFDVVWRAKKLLTSSMVVIVDPPGAIMEPTTQRRKFLIQVSTSLQFIKMLLSS</sequence>
<comment type="caution">
    <text evidence="1">The sequence shown here is derived from an EMBL/GenBank/DDBJ whole genome shotgun (WGS) entry which is preliminary data.</text>
</comment>